<sequence>MNRYLSASLPFGLAGGILLAVGFTLLYALGAEPVGMVLIFGYVIVPLFVFAGIKQFRDKHNGGELFFSQGMSVGFFVYTLMALISATFIGLFIVMQPEVFEVFKASNIALLETKRELLIGQLGEKSYEDTFSSIQAMSLSDVVINDFLRKIIPGLFFTIIISIILKRTFIS</sequence>
<proteinExistence type="predicted"/>
<keyword evidence="1" id="KW-0472">Membrane</keyword>
<keyword evidence="1" id="KW-1133">Transmembrane helix</keyword>
<comment type="caution">
    <text evidence="2">The sequence shown here is derived from an EMBL/GenBank/DDBJ whole genome shotgun (WGS) entry which is preliminary data.</text>
</comment>
<accession>R7ZVG0</accession>
<dbReference type="AlphaFoldDB" id="R7ZVG0"/>
<evidence type="ECO:0000256" key="1">
    <source>
        <dbReference type="SAM" id="Phobius"/>
    </source>
</evidence>
<organism evidence="2 3">
    <name type="scientific">Lunatimonas lonarensis</name>
    <dbReference type="NCBI Taxonomy" id="1232681"/>
    <lineage>
        <taxon>Bacteria</taxon>
        <taxon>Pseudomonadati</taxon>
        <taxon>Bacteroidota</taxon>
        <taxon>Cytophagia</taxon>
        <taxon>Cytophagales</taxon>
        <taxon>Cyclobacteriaceae</taxon>
    </lineage>
</organism>
<feature type="transmembrane region" description="Helical" evidence="1">
    <location>
        <begin position="7"/>
        <end position="28"/>
    </location>
</feature>
<dbReference type="Proteomes" id="UP000013909">
    <property type="component" value="Unassembled WGS sequence"/>
</dbReference>
<feature type="transmembrane region" description="Helical" evidence="1">
    <location>
        <begin position="34"/>
        <end position="53"/>
    </location>
</feature>
<feature type="transmembrane region" description="Helical" evidence="1">
    <location>
        <begin position="73"/>
        <end position="95"/>
    </location>
</feature>
<dbReference type="PATRIC" id="fig|1288963.3.peg.1550"/>
<dbReference type="Pfam" id="PF13858">
    <property type="entry name" value="DUF4199"/>
    <property type="match status" value="1"/>
</dbReference>
<dbReference type="EMBL" id="AQHR01000044">
    <property type="protein sequence ID" value="EON78018.1"/>
    <property type="molecule type" value="Genomic_DNA"/>
</dbReference>
<dbReference type="RefSeq" id="WP_010853700.1">
    <property type="nucleotide sequence ID" value="NZ_AQHR01000044.1"/>
</dbReference>
<evidence type="ECO:0000313" key="2">
    <source>
        <dbReference type="EMBL" id="EON78018.1"/>
    </source>
</evidence>
<keyword evidence="1" id="KW-0812">Transmembrane</keyword>
<feature type="transmembrane region" description="Helical" evidence="1">
    <location>
        <begin position="147"/>
        <end position="165"/>
    </location>
</feature>
<evidence type="ECO:0000313" key="3">
    <source>
        <dbReference type="Proteomes" id="UP000013909"/>
    </source>
</evidence>
<name>R7ZVG0_9BACT</name>
<keyword evidence="3" id="KW-1185">Reference proteome</keyword>
<evidence type="ECO:0008006" key="4">
    <source>
        <dbReference type="Google" id="ProtNLM"/>
    </source>
</evidence>
<protein>
    <recommendedName>
        <fullName evidence="4">DUF4199 domain-containing protein</fullName>
    </recommendedName>
</protein>
<reference evidence="2 3" key="1">
    <citation type="submission" date="2013-02" db="EMBL/GenBank/DDBJ databases">
        <title>A novel strain isolated from Lonar lake, Maharashtra, India.</title>
        <authorList>
            <person name="Singh A."/>
        </authorList>
    </citation>
    <scope>NUCLEOTIDE SEQUENCE [LARGE SCALE GENOMIC DNA]</scope>
    <source>
        <strain evidence="2 3">AK24</strain>
    </source>
</reference>
<dbReference type="InterPro" id="IPR025250">
    <property type="entry name" value="DUF4199"/>
</dbReference>
<dbReference type="STRING" id="1232681.ADIS_1557"/>
<gene>
    <name evidence="2" type="ORF">ADIS_1557</name>
</gene>
<dbReference type="OrthoDB" id="850943at2"/>